<sequence length="47" mass="5246">MGLVLRPRYQDKILIRHPDQPVGNEADLKLACDKAEDDVALSEIVIS</sequence>
<organism evidence="1 2">
    <name type="scientific">Rhodnius prolixus</name>
    <name type="common">Triatomid bug</name>
    <dbReference type="NCBI Taxonomy" id="13249"/>
    <lineage>
        <taxon>Eukaryota</taxon>
        <taxon>Metazoa</taxon>
        <taxon>Ecdysozoa</taxon>
        <taxon>Arthropoda</taxon>
        <taxon>Hexapoda</taxon>
        <taxon>Insecta</taxon>
        <taxon>Pterygota</taxon>
        <taxon>Neoptera</taxon>
        <taxon>Paraneoptera</taxon>
        <taxon>Hemiptera</taxon>
        <taxon>Heteroptera</taxon>
        <taxon>Panheteroptera</taxon>
        <taxon>Cimicomorpha</taxon>
        <taxon>Reduviidae</taxon>
        <taxon>Triatominae</taxon>
        <taxon>Rhodnius</taxon>
    </lineage>
</organism>
<accession>T1ICG1</accession>
<protein>
    <submittedName>
        <fullName evidence="1">Uncharacterized protein</fullName>
    </submittedName>
</protein>
<proteinExistence type="predicted"/>
<reference evidence="1" key="1">
    <citation type="submission" date="2015-05" db="UniProtKB">
        <authorList>
            <consortium name="EnsemblMetazoa"/>
        </authorList>
    </citation>
    <scope>IDENTIFICATION</scope>
</reference>
<dbReference type="VEuPathDB" id="VectorBase:RPRC013981"/>
<dbReference type="InParanoid" id="T1ICG1"/>
<name>T1ICG1_RHOPR</name>
<evidence type="ECO:0000313" key="1">
    <source>
        <dbReference type="EnsemblMetazoa" id="RPRC013981-PA"/>
    </source>
</evidence>
<dbReference type="HOGENOM" id="CLU_3175964_0_0_1"/>
<dbReference type="AlphaFoldDB" id="T1ICG1"/>
<evidence type="ECO:0000313" key="2">
    <source>
        <dbReference type="Proteomes" id="UP000015103"/>
    </source>
</evidence>
<dbReference type="EnsemblMetazoa" id="RPRC013981-RA">
    <property type="protein sequence ID" value="RPRC013981-PA"/>
    <property type="gene ID" value="RPRC013981"/>
</dbReference>
<dbReference type="EMBL" id="ACPB03022788">
    <property type="status" value="NOT_ANNOTATED_CDS"/>
    <property type="molecule type" value="Genomic_DNA"/>
</dbReference>
<dbReference type="Proteomes" id="UP000015103">
    <property type="component" value="Unassembled WGS sequence"/>
</dbReference>
<keyword evidence="2" id="KW-1185">Reference proteome</keyword>